<dbReference type="EC" id="3.1.3.80" evidence="3"/>
<evidence type="ECO:0000313" key="16">
    <source>
        <dbReference type="Proteomes" id="UP000807716"/>
    </source>
</evidence>
<proteinExistence type="inferred from homology"/>
<dbReference type="PANTHER" id="PTHR20963:SF8">
    <property type="entry name" value="MULTIPLE INOSITOL POLYPHOSPHATE PHOSPHATASE 1"/>
    <property type="match status" value="1"/>
</dbReference>
<evidence type="ECO:0000256" key="13">
    <source>
        <dbReference type="ARBA" id="ARBA00043832"/>
    </source>
</evidence>
<feature type="compositionally biased region" description="Low complexity" evidence="14">
    <location>
        <begin position="395"/>
        <end position="406"/>
    </location>
</feature>
<evidence type="ECO:0000256" key="5">
    <source>
        <dbReference type="ARBA" id="ARBA00018097"/>
    </source>
</evidence>
<evidence type="ECO:0000256" key="1">
    <source>
        <dbReference type="ARBA" id="ARBA00004370"/>
    </source>
</evidence>
<keyword evidence="7" id="KW-0378">Hydrolase</keyword>
<comment type="caution">
    <text evidence="15">The sequence shown here is derived from an EMBL/GenBank/DDBJ whole genome shotgun (WGS) entry which is preliminary data.</text>
</comment>
<comment type="catalytic activity">
    <reaction evidence="13">
        <text>(2R)-2,3-bisphosphoglycerate + H2O = (2R)-2-phosphoglycerate + phosphate</text>
        <dbReference type="Rhea" id="RHEA:27381"/>
        <dbReference type="ChEBI" id="CHEBI:15377"/>
        <dbReference type="ChEBI" id="CHEBI:43474"/>
        <dbReference type="ChEBI" id="CHEBI:58248"/>
        <dbReference type="ChEBI" id="CHEBI:58289"/>
        <dbReference type="EC" id="3.1.3.80"/>
    </reaction>
    <physiologicalReaction direction="left-to-right" evidence="13">
        <dbReference type="Rhea" id="RHEA:27382"/>
    </physiologicalReaction>
</comment>
<keyword evidence="6" id="KW-0732">Signal</keyword>
<dbReference type="AlphaFoldDB" id="A0A9P6U080"/>
<evidence type="ECO:0000256" key="6">
    <source>
        <dbReference type="ARBA" id="ARBA00022729"/>
    </source>
</evidence>
<dbReference type="SUPFAM" id="SSF53254">
    <property type="entry name" value="Phosphoglycerate mutase-like"/>
    <property type="match status" value="1"/>
</dbReference>
<evidence type="ECO:0000256" key="3">
    <source>
        <dbReference type="ARBA" id="ARBA00012976"/>
    </source>
</evidence>
<comment type="subcellular location">
    <subcellularLocation>
        <location evidence="1">Membrane</location>
    </subcellularLocation>
</comment>
<dbReference type="EC" id="3.1.3.62" evidence="4"/>
<feature type="compositionally biased region" description="Acidic residues" evidence="14">
    <location>
        <begin position="290"/>
        <end position="305"/>
    </location>
</feature>
<evidence type="ECO:0000256" key="11">
    <source>
        <dbReference type="ARBA" id="ARBA00043671"/>
    </source>
</evidence>
<dbReference type="PANTHER" id="PTHR20963">
    <property type="entry name" value="MULTIPLE INOSITOL POLYPHOSPHATE PHOSPHATASE-RELATED"/>
    <property type="match status" value="1"/>
</dbReference>
<sequence length="660" mass="73189">MQLSDVPEGYELAQVQMSASENYPLEKGNLLSSRGDVDVYMIGRRLATRYSQFLDKYPYDASRYDIRGSAVPRCTQSAHGFATGLFEGRYTKDPRDPTMYQDTMADMVEAAEALGTIGGRVDDQNASKKRRPALAFPPIQPVHIYTIPKGLDKELAVKYSCPKWLSVVAKHPLVSQHEDMYIQDHIQPIADRLTQLFFPKGPNNGNHGSSSDDYVDDDNDGSIRQRMAITVEDVQLIYQMCGYEMAFYDDHETWCQLLWRPSQPSSRPHRSVGTETEGGSMSDDRNTDGGDSDDSDHEDEGEEEGWTMADPIDAESKGHRRRRRHDDRDYLGRDFLHLEYLSDLGDYYSYGPGVPFNQHLARPLSRALIDSVEKILAAESNTPSPARASETLGQSTFPPSSSTLPSHNSTVSGLKTVGQKRAWSQEGNGGYSMTKSGRADWLSRDPEDEDDSAHHAVLKFGHSETIMFWSTFLGLYGEKKPLRGDQSGLKKGDRAFRASDFSPFAANVVLEVYRPLVKDLRGDDHDDDNDDDHQGGPDKVLVSKRKPKERRDALVRLLVNEEPRAIPGCSSSGSDDGHSAMGGHDVSMFCRWSDFRAMLIARGADQEFEGCCGIERDPPNGTQSRSSACISRGERSGSSSGGAGEDEEPCLSTEPLPLVG</sequence>
<comment type="catalytic activity">
    <reaction evidence="10">
        <text>1D-myo-inositol 1,2,5,6-tetrakisphosphate + H2O = 1D-myo-inositol 1,2,6-trisphosphate + phosphate</text>
        <dbReference type="Rhea" id="RHEA:77119"/>
        <dbReference type="ChEBI" id="CHEBI:15377"/>
        <dbReference type="ChEBI" id="CHEBI:43474"/>
        <dbReference type="ChEBI" id="CHEBI:195535"/>
        <dbReference type="ChEBI" id="CHEBI:195537"/>
        <dbReference type="EC" id="3.1.3.62"/>
    </reaction>
    <physiologicalReaction direction="left-to-right" evidence="10">
        <dbReference type="Rhea" id="RHEA:77120"/>
    </physiologicalReaction>
</comment>
<dbReference type="GO" id="GO:0003993">
    <property type="term" value="F:acid phosphatase activity"/>
    <property type="evidence" value="ECO:0007669"/>
    <property type="project" value="TreeGrafter"/>
</dbReference>
<feature type="region of interest" description="Disordered" evidence="14">
    <location>
        <begin position="615"/>
        <end position="660"/>
    </location>
</feature>
<feature type="region of interest" description="Disordered" evidence="14">
    <location>
        <begin position="197"/>
        <end position="219"/>
    </location>
</feature>
<dbReference type="Gene3D" id="3.40.50.1240">
    <property type="entry name" value="Phosphoglycerate mutase-like"/>
    <property type="match status" value="2"/>
</dbReference>
<organism evidence="15 16">
    <name type="scientific">Actinomortierella ambigua</name>
    <dbReference type="NCBI Taxonomy" id="1343610"/>
    <lineage>
        <taxon>Eukaryota</taxon>
        <taxon>Fungi</taxon>
        <taxon>Fungi incertae sedis</taxon>
        <taxon>Mucoromycota</taxon>
        <taxon>Mortierellomycotina</taxon>
        <taxon>Mortierellomycetes</taxon>
        <taxon>Mortierellales</taxon>
        <taxon>Mortierellaceae</taxon>
        <taxon>Actinomortierella</taxon>
    </lineage>
</organism>
<evidence type="ECO:0000256" key="8">
    <source>
        <dbReference type="ARBA" id="ARBA00023136"/>
    </source>
</evidence>
<evidence type="ECO:0000256" key="10">
    <source>
        <dbReference type="ARBA" id="ARBA00043668"/>
    </source>
</evidence>
<keyword evidence="8" id="KW-0472">Membrane</keyword>
<dbReference type="InterPro" id="IPR029033">
    <property type="entry name" value="His_PPase_superfam"/>
</dbReference>
<accession>A0A9P6U080</accession>
<protein>
    <recommendedName>
        <fullName evidence="5">Multiple inositol polyphosphate phosphatase 1</fullName>
        <ecNumber evidence="4">3.1.3.62</ecNumber>
        <ecNumber evidence="3">3.1.3.80</ecNumber>
    </recommendedName>
    <alternativeName>
        <fullName evidence="9">2,3-bisphosphoglycerate 3-phosphatase</fullName>
    </alternativeName>
</protein>
<dbReference type="InterPro" id="IPR000560">
    <property type="entry name" value="His_Pase_clade-2"/>
</dbReference>
<evidence type="ECO:0000313" key="15">
    <source>
        <dbReference type="EMBL" id="KAG0254134.1"/>
    </source>
</evidence>
<feature type="region of interest" description="Disordered" evidence="14">
    <location>
        <begin position="521"/>
        <end position="546"/>
    </location>
</feature>
<comment type="catalytic activity">
    <reaction evidence="12">
        <text>1D-myo-inositol hexakisphosphate + H2O = 1D-myo-inositol 1,2,4,5,6-pentakisphosphate + phosphate</text>
        <dbReference type="Rhea" id="RHEA:16989"/>
        <dbReference type="ChEBI" id="CHEBI:15377"/>
        <dbReference type="ChEBI" id="CHEBI:43474"/>
        <dbReference type="ChEBI" id="CHEBI:57798"/>
        <dbReference type="ChEBI" id="CHEBI:58130"/>
        <dbReference type="EC" id="3.1.3.62"/>
    </reaction>
    <physiologicalReaction direction="left-to-right" evidence="12">
        <dbReference type="Rhea" id="RHEA:16990"/>
    </physiologicalReaction>
</comment>
<evidence type="ECO:0000256" key="2">
    <source>
        <dbReference type="ARBA" id="ARBA00008422"/>
    </source>
</evidence>
<feature type="region of interest" description="Disordered" evidence="14">
    <location>
        <begin position="262"/>
        <end position="325"/>
    </location>
</feature>
<comment type="catalytic activity">
    <reaction evidence="11">
        <text>1D-myo-inositol 1,2,4,5,6-pentakisphosphate + H2O = 1D-myo-inositol 1,2,5,6-tetrakisphosphate + phosphate</text>
        <dbReference type="Rhea" id="RHEA:77115"/>
        <dbReference type="ChEBI" id="CHEBI:15377"/>
        <dbReference type="ChEBI" id="CHEBI:43474"/>
        <dbReference type="ChEBI" id="CHEBI:57798"/>
        <dbReference type="ChEBI" id="CHEBI:195535"/>
        <dbReference type="EC" id="3.1.3.62"/>
    </reaction>
    <physiologicalReaction direction="left-to-right" evidence="11">
        <dbReference type="Rhea" id="RHEA:77116"/>
    </physiologicalReaction>
</comment>
<gene>
    <name evidence="15" type="ORF">DFQ27_007017</name>
</gene>
<dbReference type="EMBL" id="JAAAJB010000536">
    <property type="protein sequence ID" value="KAG0254134.1"/>
    <property type="molecule type" value="Genomic_DNA"/>
</dbReference>
<evidence type="ECO:0000256" key="7">
    <source>
        <dbReference type="ARBA" id="ARBA00022801"/>
    </source>
</evidence>
<feature type="compositionally biased region" description="Polar residues" evidence="14">
    <location>
        <begin position="620"/>
        <end position="629"/>
    </location>
</feature>
<evidence type="ECO:0000256" key="14">
    <source>
        <dbReference type="SAM" id="MobiDB-lite"/>
    </source>
</evidence>
<evidence type="ECO:0000256" key="4">
    <source>
        <dbReference type="ARBA" id="ARBA00013040"/>
    </source>
</evidence>
<evidence type="ECO:0000256" key="9">
    <source>
        <dbReference type="ARBA" id="ARBA00031642"/>
    </source>
</evidence>
<dbReference type="GO" id="GO:0034417">
    <property type="term" value="F:bisphosphoglycerate 3-phosphatase activity"/>
    <property type="evidence" value="ECO:0007669"/>
    <property type="project" value="UniProtKB-EC"/>
</dbReference>
<dbReference type="GO" id="GO:0016020">
    <property type="term" value="C:membrane"/>
    <property type="evidence" value="ECO:0007669"/>
    <property type="project" value="UniProtKB-SubCell"/>
</dbReference>
<dbReference type="Pfam" id="PF00328">
    <property type="entry name" value="His_Phos_2"/>
    <property type="match status" value="1"/>
</dbReference>
<comment type="similarity">
    <text evidence="2">Belongs to the histidine acid phosphatase family. MINPP1 subfamily.</text>
</comment>
<keyword evidence="16" id="KW-1185">Reference proteome</keyword>
<evidence type="ECO:0000256" key="12">
    <source>
        <dbReference type="ARBA" id="ARBA00043691"/>
    </source>
</evidence>
<name>A0A9P6U080_9FUNG</name>
<dbReference type="Proteomes" id="UP000807716">
    <property type="component" value="Unassembled WGS sequence"/>
</dbReference>
<dbReference type="OrthoDB" id="6509975at2759"/>
<feature type="region of interest" description="Disordered" evidence="14">
    <location>
        <begin position="380"/>
        <end position="448"/>
    </location>
</feature>
<reference evidence="15" key="1">
    <citation type="journal article" date="2020" name="Fungal Divers.">
        <title>Resolving the Mortierellaceae phylogeny through synthesis of multi-gene phylogenetics and phylogenomics.</title>
        <authorList>
            <person name="Vandepol N."/>
            <person name="Liber J."/>
            <person name="Desiro A."/>
            <person name="Na H."/>
            <person name="Kennedy M."/>
            <person name="Barry K."/>
            <person name="Grigoriev I.V."/>
            <person name="Miller A.N."/>
            <person name="O'Donnell K."/>
            <person name="Stajich J.E."/>
            <person name="Bonito G."/>
        </authorList>
    </citation>
    <scope>NUCLEOTIDE SEQUENCE</scope>
    <source>
        <strain evidence="15">BC1065</strain>
    </source>
</reference>